<dbReference type="PANTHER" id="PTHR46481">
    <property type="entry name" value="ZINC FINGER BED DOMAIN-CONTAINING PROTEIN 4"/>
    <property type="match status" value="1"/>
</dbReference>
<evidence type="ECO:0000256" key="3">
    <source>
        <dbReference type="ARBA" id="ARBA00022771"/>
    </source>
</evidence>
<accession>A0A5E4GK61</accession>
<reference evidence="8" key="1">
    <citation type="journal article" date="2020" name="Plant J.">
        <title>Transposons played a major role in the diversification between the closely related almond and peach genomes: results from the almond genome sequence.</title>
        <authorList>
            <person name="Alioto T."/>
            <person name="Alexiou K.G."/>
            <person name="Bardil A."/>
            <person name="Barteri F."/>
            <person name="Castanera R."/>
            <person name="Cruz F."/>
            <person name="Dhingra A."/>
            <person name="Duval H."/>
            <person name="Fernandez I Marti A."/>
            <person name="Frias L."/>
            <person name="Galan B."/>
            <person name="Garcia J.L."/>
            <person name="Howad W."/>
            <person name="Gomez-Garrido J."/>
            <person name="Gut M."/>
            <person name="Julca I."/>
            <person name="Morata J."/>
            <person name="Puigdomenech P."/>
            <person name="Ribeca P."/>
            <person name="Rubio Cabetas M.J."/>
            <person name="Vlasova A."/>
            <person name="Wirthensohn M."/>
            <person name="Garcia-Mas J."/>
            <person name="Gabaldon T."/>
            <person name="Casacuberta J.M."/>
            <person name="Arus P."/>
        </authorList>
    </citation>
    <scope>NUCLEOTIDE SEQUENCE [LARGE SCALE GENOMIC DNA]</scope>
    <source>
        <strain evidence="8">cv. Texas</strain>
    </source>
</reference>
<dbReference type="AlphaFoldDB" id="A0A5E4GK61"/>
<name>A0A5E4GK61_PRUDU</name>
<evidence type="ECO:0000256" key="5">
    <source>
        <dbReference type="ARBA" id="ARBA00023242"/>
    </source>
</evidence>
<proteinExistence type="predicted"/>
<evidence type="ECO:0000256" key="4">
    <source>
        <dbReference type="ARBA" id="ARBA00022833"/>
    </source>
</evidence>
<keyword evidence="4" id="KW-0862">Zinc</keyword>
<keyword evidence="5" id="KW-0539">Nucleus</keyword>
<dbReference type="GO" id="GO:0005634">
    <property type="term" value="C:nucleus"/>
    <property type="evidence" value="ECO:0007669"/>
    <property type="project" value="UniProtKB-SubCell"/>
</dbReference>
<dbReference type="SUPFAM" id="SSF140996">
    <property type="entry name" value="Hermes dimerisation domain"/>
    <property type="match status" value="1"/>
</dbReference>
<evidence type="ECO:0000256" key="1">
    <source>
        <dbReference type="ARBA" id="ARBA00004123"/>
    </source>
</evidence>
<evidence type="ECO:0000313" key="7">
    <source>
        <dbReference type="EMBL" id="VVA40275.1"/>
    </source>
</evidence>
<gene>
    <name evidence="7" type="ORF">ALMOND_2B023162</name>
</gene>
<dbReference type="InParanoid" id="A0A5E4GK61"/>
<dbReference type="Pfam" id="PF10683">
    <property type="entry name" value="DBD_Tnp_Hermes"/>
    <property type="match status" value="1"/>
</dbReference>
<protein>
    <submittedName>
        <fullName evidence="7">PREDICTED: zinc finger BED domain-containing</fullName>
    </submittedName>
</protein>
<sequence>LGGLTSTGHTKEDSLKSCVGWVVIDKLPFSMVEDKRFRNFCDYLNPYFQLPSRRTLVRHFMT</sequence>
<dbReference type="EMBL" id="CABIKO010000949">
    <property type="protein sequence ID" value="VVA40275.1"/>
    <property type="molecule type" value="Genomic_DNA"/>
</dbReference>
<dbReference type="Proteomes" id="UP000327085">
    <property type="component" value="Chromosome 3"/>
</dbReference>
<feature type="non-terminal residue" evidence="7">
    <location>
        <position position="1"/>
    </location>
</feature>
<feature type="domain" description="Hermes trasposase DNA-binding" evidence="6">
    <location>
        <begin position="7"/>
        <end position="41"/>
    </location>
</feature>
<evidence type="ECO:0000256" key="2">
    <source>
        <dbReference type="ARBA" id="ARBA00022723"/>
    </source>
</evidence>
<comment type="subcellular location">
    <subcellularLocation>
        <location evidence="1">Nucleus</location>
    </subcellularLocation>
</comment>
<dbReference type="InterPro" id="IPR052035">
    <property type="entry name" value="ZnF_BED_domain_contain"/>
</dbReference>
<keyword evidence="3" id="KW-0863">Zinc-finger</keyword>
<evidence type="ECO:0000313" key="8">
    <source>
        <dbReference type="Proteomes" id="UP000327085"/>
    </source>
</evidence>
<feature type="non-terminal residue" evidence="7">
    <location>
        <position position="62"/>
    </location>
</feature>
<dbReference type="GO" id="GO:0008270">
    <property type="term" value="F:zinc ion binding"/>
    <property type="evidence" value="ECO:0007669"/>
    <property type="project" value="UniProtKB-KW"/>
</dbReference>
<keyword evidence="2" id="KW-0479">Metal-binding</keyword>
<dbReference type="InterPro" id="IPR018473">
    <property type="entry name" value="Hermes_transposase_DNA-db"/>
</dbReference>
<dbReference type="Gramene" id="VVA40275">
    <property type="protein sequence ID" value="VVA40275"/>
    <property type="gene ID" value="Prudul26B023162"/>
</dbReference>
<evidence type="ECO:0000259" key="6">
    <source>
        <dbReference type="Pfam" id="PF10683"/>
    </source>
</evidence>
<organism evidence="7 8">
    <name type="scientific">Prunus dulcis</name>
    <name type="common">Almond</name>
    <name type="synonym">Amygdalus dulcis</name>
    <dbReference type="NCBI Taxonomy" id="3755"/>
    <lineage>
        <taxon>Eukaryota</taxon>
        <taxon>Viridiplantae</taxon>
        <taxon>Streptophyta</taxon>
        <taxon>Embryophyta</taxon>
        <taxon>Tracheophyta</taxon>
        <taxon>Spermatophyta</taxon>
        <taxon>Magnoliopsida</taxon>
        <taxon>eudicotyledons</taxon>
        <taxon>Gunneridae</taxon>
        <taxon>Pentapetalae</taxon>
        <taxon>rosids</taxon>
        <taxon>fabids</taxon>
        <taxon>Rosales</taxon>
        <taxon>Rosaceae</taxon>
        <taxon>Amygdaloideae</taxon>
        <taxon>Amygdaleae</taxon>
        <taxon>Prunus</taxon>
    </lineage>
</organism>
<dbReference type="PANTHER" id="PTHR46481:SF10">
    <property type="entry name" value="ZINC FINGER BED DOMAIN-CONTAINING PROTEIN 39"/>
    <property type="match status" value="1"/>
</dbReference>